<dbReference type="Proteomes" id="UP000283833">
    <property type="component" value="Unassembled WGS sequence"/>
</dbReference>
<evidence type="ECO:0000313" key="6">
    <source>
        <dbReference type="EMBL" id="RHK84296.1"/>
    </source>
</evidence>
<evidence type="ECO:0000313" key="8">
    <source>
        <dbReference type="Proteomes" id="UP000283833"/>
    </source>
</evidence>
<organism evidence="4 7">
    <name type="scientific">Phocaeicola vulgatus</name>
    <name type="common">Bacteroides vulgatus</name>
    <dbReference type="NCBI Taxonomy" id="821"/>
    <lineage>
        <taxon>Bacteria</taxon>
        <taxon>Pseudomonadati</taxon>
        <taxon>Bacteroidota</taxon>
        <taxon>Bacteroidia</taxon>
        <taxon>Bacteroidales</taxon>
        <taxon>Bacteroidaceae</taxon>
        <taxon>Phocaeicola</taxon>
    </lineage>
</organism>
<dbReference type="EMBL" id="WDAL01000034">
    <property type="protein sequence ID" value="KAB6632628.1"/>
    <property type="molecule type" value="Genomic_DNA"/>
</dbReference>
<evidence type="ECO:0000313" key="2">
    <source>
        <dbReference type="EMBL" id="KAB6471514.1"/>
    </source>
</evidence>
<evidence type="ECO:0000313" key="1">
    <source>
        <dbReference type="EMBL" id="KAB6446635.1"/>
    </source>
</evidence>
<reference evidence="10 11" key="2">
    <citation type="journal article" date="2019" name="Nat. Med.">
        <title>A library of human gut bacterial isolates paired with longitudinal multiomics data enables mechanistic microbiome research.</title>
        <authorList>
            <person name="Poyet M."/>
            <person name="Groussin M."/>
            <person name="Gibbons S.M."/>
            <person name="Avila-Pacheco J."/>
            <person name="Jiang X."/>
            <person name="Kearney S.M."/>
            <person name="Perrotta A.R."/>
            <person name="Berdy B."/>
            <person name="Zhao S."/>
            <person name="Lieberman T.D."/>
            <person name="Swanson P.K."/>
            <person name="Smith M."/>
            <person name="Roesemann S."/>
            <person name="Alexander J.E."/>
            <person name="Rich S.A."/>
            <person name="Livny J."/>
            <person name="Vlamakis H."/>
            <person name="Clish C."/>
            <person name="Bullock K."/>
            <person name="Deik A."/>
            <person name="Scott J."/>
            <person name="Pierce K.A."/>
            <person name="Xavier R.J."/>
            <person name="Alm E.J."/>
        </authorList>
    </citation>
    <scope>NUCLEOTIDE SEQUENCE [LARGE SCALE GENOMIC DNA]</scope>
    <source>
        <strain evidence="2 11">BIOML-A140</strain>
        <strain evidence="1 12">BIOML-A141</strain>
        <strain evidence="3 10">BIOML-A98</strain>
    </source>
</reference>
<name>A0A395UPQ5_PHOVU</name>
<evidence type="ECO:0000313" key="12">
    <source>
        <dbReference type="Proteomes" id="UP000483142"/>
    </source>
</evidence>
<dbReference type="Proteomes" id="UP000483142">
    <property type="component" value="Unassembled WGS sequence"/>
</dbReference>
<evidence type="ECO:0000313" key="11">
    <source>
        <dbReference type="Proteomes" id="UP000468344"/>
    </source>
</evidence>
<evidence type="ECO:0000313" key="4">
    <source>
        <dbReference type="EMBL" id="RGR38987.1"/>
    </source>
</evidence>
<evidence type="ECO:0000313" key="5">
    <source>
        <dbReference type="EMBL" id="RGT94048.1"/>
    </source>
</evidence>
<comment type="caution">
    <text evidence="4">The sequence shown here is derived from an EMBL/GenBank/DDBJ whole genome shotgun (WGS) entry which is preliminary data.</text>
</comment>
<reference evidence="7 8" key="1">
    <citation type="submission" date="2018-08" db="EMBL/GenBank/DDBJ databases">
        <title>A genome reference for cultivated species of the human gut microbiota.</title>
        <authorList>
            <person name="Zou Y."/>
            <person name="Xue W."/>
            <person name="Luo G."/>
        </authorList>
    </citation>
    <scope>NUCLEOTIDE SEQUENCE [LARGE SCALE GENOMIC DNA]</scope>
    <source>
        <strain evidence="5 8">AF18-14</strain>
        <strain evidence="4 7">AF25-30LB</strain>
        <strain evidence="6 9">AF39-8AT</strain>
    </source>
</reference>
<dbReference type="EMBL" id="WDBY01000061">
    <property type="protein sequence ID" value="KAB6471514.1"/>
    <property type="molecule type" value="Genomic_DNA"/>
</dbReference>
<dbReference type="Proteomes" id="UP000462015">
    <property type="component" value="Unassembled WGS sequence"/>
</dbReference>
<gene>
    <name evidence="6" type="ORF">DW043_17295</name>
    <name evidence="5" type="ORF">DWX04_09395</name>
    <name evidence="4" type="ORF">DWY53_11455</name>
    <name evidence="3" type="ORF">GAY12_16025</name>
    <name evidence="2" type="ORF">GAZ06_21095</name>
    <name evidence="1" type="ORF">GAZ09_20830</name>
</gene>
<dbReference type="Proteomes" id="UP000468344">
    <property type="component" value="Unassembled WGS sequence"/>
</dbReference>
<protein>
    <submittedName>
        <fullName evidence="4">Uncharacterized protein</fullName>
    </submittedName>
</protein>
<evidence type="ECO:0000313" key="9">
    <source>
        <dbReference type="Proteomes" id="UP000286392"/>
    </source>
</evidence>
<dbReference type="Proteomes" id="UP000266497">
    <property type="component" value="Unassembled WGS sequence"/>
</dbReference>
<evidence type="ECO:0000313" key="10">
    <source>
        <dbReference type="Proteomes" id="UP000462015"/>
    </source>
</evidence>
<proteinExistence type="predicted"/>
<accession>A0A395UPQ5</accession>
<dbReference type="EMBL" id="WDBZ01000061">
    <property type="protein sequence ID" value="KAB6446635.1"/>
    <property type="molecule type" value="Genomic_DNA"/>
</dbReference>
<evidence type="ECO:0000313" key="3">
    <source>
        <dbReference type="EMBL" id="KAB6632628.1"/>
    </source>
</evidence>
<evidence type="ECO:0000313" key="7">
    <source>
        <dbReference type="Proteomes" id="UP000266497"/>
    </source>
</evidence>
<dbReference type="EMBL" id="QRXI01000010">
    <property type="protein sequence ID" value="RGT94048.1"/>
    <property type="molecule type" value="Genomic_DNA"/>
</dbReference>
<dbReference type="EMBL" id="QRUD01000029">
    <property type="protein sequence ID" value="RGR38987.1"/>
    <property type="molecule type" value="Genomic_DNA"/>
</dbReference>
<dbReference type="Proteomes" id="UP000286392">
    <property type="component" value="Unassembled WGS sequence"/>
</dbReference>
<dbReference type="EMBL" id="QROB01000030">
    <property type="protein sequence ID" value="RHK84296.1"/>
    <property type="molecule type" value="Genomic_DNA"/>
</dbReference>
<dbReference type="AlphaFoldDB" id="A0A395UPQ5"/>
<sequence length="62" mass="7156">MSCGCKIKKEMSELERVSELARKAAMLDECIYVIYLKADGSYSFDRLGTEIKGTIVEYRHYL</sequence>